<dbReference type="AlphaFoldDB" id="A0A814HP90"/>
<comment type="caution">
    <text evidence="2">The sequence shown here is derived from an EMBL/GenBank/DDBJ whole genome shotgun (WGS) entry which is preliminary data.</text>
</comment>
<accession>A0A814HP90</accession>
<dbReference type="Proteomes" id="UP000663879">
    <property type="component" value="Unassembled WGS sequence"/>
</dbReference>
<dbReference type="EMBL" id="CAJNOC010004210">
    <property type="protein sequence ID" value="CAF1013520.1"/>
    <property type="molecule type" value="Genomic_DNA"/>
</dbReference>
<name>A0A814HP90_9BILA</name>
<keyword evidence="1" id="KW-0732">Signal</keyword>
<organism evidence="2 3">
    <name type="scientific">Brachionus calyciflorus</name>
    <dbReference type="NCBI Taxonomy" id="104777"/>
    <lineage>
        <taxon>Eukaryota</taxon>
        <taxon>Metazoa</taxon>
        <taxon>Spiralia</taxon>
        <taxon>Gnathifera</taxon>
        <taxon>Rotifera</taxon>
        <taxon>Eurotatoria</taxon>
        <taxon>Monogononta</taxon>
        <taxon>Pseudotrocha</taxon>
        <taxon>Ploima</taxon>
        <taxon>Brachionidae</taxon>
        <taxon>Brachionus</taxon>
    </lineage>
</organism>
<feature type="chain" id="PRO_5032806401" evidence="1">
    <location>
        <begin position="24"/>
        <end position="133"/>
    </location>
</feature>
<reference evidence="2" key="1">
    <citation type="submission" date="2021-02" db="EMBL/GenBank/DDBJ databases">
        <authorList>
            <person name="Nowell W R."/>
        </authorList>
    </citation>
    <scope>NUCLEOTIDE SEQUENCE</scope>
    <source>
        <strain evidence="2">Ploen Becks lab</strain>
    </source>
</reference>
<keyword evidence="3" id="KW-1185">Reference proteome</keyword>
<evidence type="ECO:0000256" key="1">
    <source>
        <dbReference type="SAM" id="SignalP"/>
    </source>
</evidence>
<protein>
    <submittedName>
        <fullName evidence="2">Uncharacterized protein</fullName>
    </submittedName>
</protein>
<gene>
    <name evidence="2" type="ORF">OXX778_LOCUS17011</name>
</gene>
<feature type="signal peptide" evidence="1">
    <location>
        <begin position="1"/>
        <end position="23"/>
    </location>
</feature>
<sequence>MIKIQKILTILVLKIFLCGFVSAQCQPELVECEPGNTANGGYYPVNEKICSDGVICDLNQAVCKKGLYGDGGCYRPNDDRPYGKGGCHKNSVCLGGAICPGNVEICPPYVLDRKDMQKTRDEVLLSEKTFRGY</sequence>
<evidence type="ECO:0000313" key="2">
    <source>
        <dbReference type="EMBL" id="CAF1013520.1"/>
    </source>
</evidence>
<evidence type="ECO:0000313" key="3">
    <source>
        <dbReference type="Proteomes" id="UP000663879"/>
    </source>
</evidence>
<proteinExistence type="predicted"/>